<proteinExistence type="predicted"/>
<organism evidence="2">
    <name type="scientific">marine metagenome</name>
    <dbReference type="NCBI Taxonomy" id="408172"/>
    <lineage>
        <taxon>unclassified sequences</taxon>
        <taxon>metagenomes</taxon>
        <taxon>ecological metagenomes</taxon>
    </lineage>
</organism>
<dbReference type="InterPro" id="IPR050261">
    <property type="entry name" value="FrsA_esterase"/>
</dbReference>
<dbReference type="InterPro" id="IPR029058">
    <property type="entry name" value="AB_hydrolase_fold"/>
</dbReference>
<dbReference type="Gene3D" id="3.40.50.1820">
    <property type="entry name" value="alpha/beta hydrolase"/>
    <property type="match status" value="1"/>
</dbReference>
<accession>A0A382W2V4</accession>
<dbReference type="PANTHER" id="PTHR22946:SF0">
    <property type="entry name" value="DIENELACTONE HYDROLASE DOMAIN-CONTAINING PROTEIN"/>
    <property type="match status" value="1"/>
</dbReference>
<dbReference type="SUPFAM" id="SSF53474">
    <property type="entry name" value="alpha/beta-Hydrolases"/>
    <property type="match status" value="1"/>
</dbReference>
<feature type="domain" description="Dienelactone hydrolase" evidence="1">
    <location>
        <begin position="39"/>
        <end position="263"/>
    </location>
</feature>
<dbReference type="PANTHER" id="PTHR22946">
    <property type="entry name" value="DIENELACTONE HYDROLASE DOMAIN-CONTAINING PROTEIN-RELATED"/>
    <property type="match status" value="1"/>
</dbReference>
<dbReference type="AlphaFoldDB" id="A0A382W2V4"/>
<sequence>MKNVLFTLVIFYSLCLTALAQADIRAHEIEYEHNGTKLKGYLAYDDTMQGKRPGILVVHEWWGHNLHARERARMLAEDGYTALAVDMYGNGKTADHPKKAGELMNAAFQDWETSQSRFNKAKEILQAHETVDSTRIGAIGFCFGGAVSIRVARSGADLDGVVAFHSSLPLEPPIIKGNIKASILVINGSEDSFLKPESVGSFSKEMVAGNVDFSYLSLTGIKHSFTNKQADEFSKKFNIPNLEYNKQADERSWSEMRRFFNRVFN</sequence>
<evidence type="ECO:0000259" key="1">
    <source>
        <dbReference type="Pfam" id="PF01738"/>
    </source>
</evidence>
<dbReference type="Pfam" id="PF01738">
    <property type="entry name" value="DLH"/>
    <property type="match status" value="1"/>
</dbReference>
<dbReference type="InterPro" id="IPR002925">
    <property type="entry name" value="Dienelactn_hydro"/>
</dbReference>
<gene>
    <name evidence="2" type="ORF">METZ01_LOCUS405315</name>
</gene>
<dbReference type="EMBL" id="UINC01156186">
    <property type="protein sequence ID" value="SVD52461.1"/>
    <property type="molecule type" value="Genomic_DNA"/>
</dbReference>
<evidence type="ECO:0000313" key="2">
    <source>
        <dbReference type="EMBL" id="SVD52461.1"/>
    </source>
</evidence>
<name>A0A382W2V4_9ZZZZ</name>
<dbReference type="GO" id="GO:0016787">
    <property type="term" value="F:hydrolase activity"/>
    <property type="evidence" value="ECO:0007669"/>
    <property type="project" value="InterPro"/>
</dbReference>
<reference evidence="2" key="1">
    <citation type="submission" date="2018-05" db="EMBL/GenBank/DDBJ databases">
        <authorList>
            <person name="Lanie J.A."/>
            <person name="Ng W.-L."/>
            <person name="Kazmierczak K.M."/>
            <person name="Andrzejewski T.M."/>
            <person name="Davidsen T.M."/>
            <person name="Wayne K.J."/>
            <person name="Tettelin H."/>
            <person name="Glass J.I."/>
            <person name="Rusch D."/>
            <person name="Podicherti R."/>
            <person name="Tsui H.-C.T."/>
            <person name="Winkler M.E."/>
        </authorList>
    </citation>
    <scope>NUCLEOTIDE SEQUENCE</scope>
</reference>
<protein>
    <recommendedName>
        <fullName evidence="1">Dienelactone hydrolase domain-containing protein</fullName>
    </recommendedName>
</protein>